<dbReference type="InterPro" id="IPR018584">
    <property type="entry name" value="GT87"/>
</dbReference>
<accession>A0A2W5SM42</accession>
<proteinExistence type="inferred from homology"/>
<feature type="transmembrane region" description="Helical" evidence="9">
    <location>
        <begin position="418"/>
        <end position="443"/>
    </location>
</feature>
<dbReference type="GO" id="GO:0016758">
    <property type="term" value="F:hexosyltransferase activity"/>
    <property type="evidence" value="ECO:0007669"/>
    <property type="project" value="InterPro"/>
</dbReference>
<feature type="compositionally biased region" description="Low complexity" evidence="8">
    <location>
        <begin position="465"/>
        <end position="480"/>
    </location>
</feature>
<dbReference type="GO" id="GO:0005886">
    <property type="term" value="C:plasma membrane"/>
    <property type="evidence" value="ECO:0007669"/>
    <property type="project" value="UniProtKB-SubCell"/>
</dbReference>
<comment type="subcellular location">
    <subcellularLocation>
        <location evidence="1">Cell membrane</location>
        <topology evidence="1">Multi-pass membrane protein</topology>
    </subcellularLocation>
</comment>
<comment type="similarity">
    <text evidence="7">Belongs to the glycosyltransferase 87 family.</text>
</comment>
<organism evidence="10 11">
    <name type="scientific">Corynebacterium kroppenstedtii</name>
    <dbReference type="NCBI Taxonomy" id="161879"/>
    <lineage>
        <taxon>Bacteria</taxon>
        <taxon>Bacillati</taxon>
        <taxon>Actinomycetota</taxon>
        <taxon>Actinomycetes</taxon>
        <taxon>Mycobacteriales</taxon>
        <taxon>Corynebacteriaceae</taxon>
        <taxon>Corynebacterium</taxon>
    </lineage>
</organism>
<feature type="transmembrane region" description="Helical" evidence="9">
    <location>
        <begin position="386"/>
        <end position="406"/>
    </location>
</feature>
<feature type="transmembrane region" description="Helical" evidence="9">
    <location>
        <begin position="168"/>
        <end position="187"/>
    </location>
</feature>
<evidence type="ECO:0000256" key="5">
    <source>
        <dbReference type="ARBA" id="ARBA00022989"/>
    </source>
</evidence>
<evidence type="ECO:0008006" key="12">
    <source>
        <dbReference type="Google" id="ProtNLM"/>
    </source>
</evidence>
<dbReference type="Proteomes" id="UP000249432">
    <property type="component" value="Unassembled WGS sequence"/>
</dbReference>
<feature type="transmembrane region" description="Helical" evidence="9">
    <location>
        <begin position="808"/>
        <end position="830"/>
    </location>
</feature>
<feature type="transmembrane region" description="Helical" evidence="9">
    <location>
        <begin position="629"/>
        <end position="650"/>
    </location>
</feature>
<keyword evidence="5 9" id="KW-1133">Transmembrane helix</keyword>
<evidence type="ECO:0000256" key="7">
    <source>
        <dbReference type="ARBA" id="ARBA00024033"/>
    </source>
</evidence>
<feature type="transmembrane region" description="Helical" evidence="9">
    <location>
        <begin position="707"/>
        <end position="729"/>
    </location>
</feature>
<feature type="transmembrane region" description="Helical" evidence="9">
    <location>
        <begin position="34"/>
        <end position="56"/>
    </location>
</feature>
<evidence type="ECO:0000256" key="2">
    <source>
        <dbReference type="ARBA" id="ARBA00022475"/>
    </source>
</evidence>
<evidence type="ECO:0000256" key="1">
    <source>
        <dbReference type="ARBA" id="ARBA00004651"/>
    </source>
</evidence>
<evidence type="ECO:0000256" key="6">
    <source>
        <dbReference type="ARBA" id="ARBA00023136"/>
    </source>
</evidence>
<name>A0A2W5SM42_9CORY</name>
<evidence type="ECO:0000256" key="4">
    <source>
        <dbReference type="ARBA" id="ARBA00022692"/>
    </source>
</evidence>
<feature type="transmembrane region" description="Helical" evidence="9">
    <location>
        <begin position="736"/>
        <end position="755"/>
    </location>
</feature>
<dbReference type="Pfam" id="PF09594">
    <property type="entry name" value="GT87"/>
    <property type="match status" value="2"/>
</dbReference>
<reference evidence="10 11" key="1">
    <citation type="submission" date="2017-08" db="EMBL/GenBank/DDBJ databases">
        <title>Infants hospitalized years apart are colonized by the same room-sourced microbial strains.</title>
        <authorList>
            <person name="Brooks B."/>
            <person name="Olm M.R."/>
            <person name="Firek B.A."/>
            <person name="Baker R."/>
            <person name="Thomas B.C."/>
            <person name="Morowitz M.J."/>
            <person name="Banfield J.F."/>
        </authorList>
    </citation>
    <scope>NUCLEOTIDE SEQUENCE [LARGE SCALE GENOMIC DNA]</scope>
    <source>
        <strain evidence="10">S2_003_000_R1_3</strain>
    </source>
</reference>
<dbReference type="RefSeq" id="WP_303735276.1">
    <property type="nucleotide sequence ID" value="NZ_CAKZHK010000004.1"/>
</dbReference>
<feature type="transmembrane region" description="Helical" evidence="9">
    <location>
        <begin position="138"/>
        <end position="161"/>
    </location>
</feature>
<feature type="transmembrane region" description="Helical" evidence="9">
    <location>
        <begin position="837"/>
        <end position="858"/>
    </location>
</feature>
<feature type="transmembrane region" description="Helical" evidence="9">
    <location>
        <begin position="245"/>
        <end position="267"/>
    </location>
</feature>
<protein>
    <recommendedName>
        <fullName evidence="12">DUF2029 domain-containing protein</fullName>
    </recommendedName>
</protein>
<keyword evidence="2" id="KW-1003">Cell membrane</keyword>
<feature type="transmembrane region" description="Helical" evidence="9">
    <location>
        <begin position="913"/>
        <end position="934"/>
    </location>
</feature>
<evidence type="ECO:0000256" key="8">
    <source>
        <dbReference type="SAM" id="MobiDB-lite"/>
    </source>
</evidence>
<sequence>MPVLSLRSGNRFGTGRLREALSSTSSRNSASNSAAIIGWPAHVLGLLVGLLTQLIWHSPRENGDWAALWIAGKLLRQGDDPHIYDYAPDDFAAWAGPFWQPFAQQDVTSASPHPFVQAPFVAQMAEALTFVMSFHTSVFFLTVASGWALVVLVASAFYVWFHRPIPMGVLVGVTVVVWLSTPFQWSITLGQTTPLVTAGIAYSIAAARRRPWSAGIVLGVVSVIKLTPLALIPLMLLFRRSRRTSLIAIATTAFCFGLSVLTVGWPLHEIWRARIHMFSTFKVIAPTSQTFVSIMKRHLIDEGPAGAPIIQDTPGWMVVTPMMLAAVIALALGIAAYRCRGRAFEIIMVGAMCVATCFSGFVWTHYFIIVVLPAFGVFALTARRRWAVACIAIVSVLYFPPLSDVISSQHDNRYFAQTGFYVPGGALMATIVMLFLLAAAVVVPARRATSAELPSSATEFRAPWGAGASASGRTAASPSGRTSTPVARCATPRAGAPSGIARWFAHANGPHSTFISGSSPRQRGHIVGKMGHIVAVVSGLVTVLAWSSHRQTDDFSSLWIAGKLVAQGDKQHIYDYNHQNFARWAGEYWAPFANEHVTSLFPHPFIQAPIVAEVMSLITRIMSYDLSTLALGFFSGWALVITVACAYHVWGGRRPIPLVLLLPVVVVAWLSAPFSMAIRLGQTSPLIYAGIAYAIAAARTRPRSAGIVLGLVSIVKLSPFALIAAMFLFRRSRRTACIAVVTTVVAFLVSLVTLGTEVFRTWVRVIHDLSSARIVAMESQSFASIMLRSHLGDDDNVWVPIIRNPPTWVVLIPLIMAALLAILVLAAAYVRREYAFPLFMVGITSIATAYSGLVWTHYFQVALLPAFGSVVLAERRRLAGFLTIGLSLFFVPPLSDVVGAAAQAKVHVQSGGLIALIGLILLMCIMALLPGSVLPPRTHDRGSLSGNRHMIVTTNGCGPWGHRCPTGIAMI</sequence>
<keyword evidence="6 9" id="KW-0472">Membrane</keyword>
<gene>
    <name evidence="10" type="ORF">DI525_08385</name>
</gene>
<feature type="transmembrane region" description="Helical" evidence="9">
    <location>
        <begin position="316"/>
        <end position="337"/>
    </location>
</feature>
<keyword evidence="3" id="KW-0808">Transferase</keyword>
<comment type="caution">
    <text evidence="10">The sequence shown here is derived from an EMBL/GenBank/DDBJ whole genome shotgun (WGS) entry which is preliminary data.</text>
</comment>
<feature type="transmembrane region" description="Helical" evidence="9">
    <location>
        <begin position="656"/>
        <end position="678"/>
    </location>
</feature>
<evidence type="ECO:0000256" key="3">
    <source>
        <dbReference type="ARBA" id="ARBA00022679"/>
    </source>
</evidence>
<dbReference type="EMBL" id="QFRA01000024">
    <property type="protein sequence ID" value="PZR03992.1"/>
    <property type="molecule type" value="Genomic_DNA"/>
</dbReference>
<feature type="transmembrane region" description="Helical" evidence="9">
    <location>
        <begin position="349"/>
        <end position="380"/>
    </location>
</feature>
<evidence type="ECO:0000313" key="11">
    <source>
        <dbReference type="Proteomes" id="UP000249432"/>
    </source>
</evidence>
<feature type="transmembrane region" description="Helical" evidence="9">
    <location>
        <begin position="212"/>
        <end position="238"/>
    </location>
</feature>
<dbReference type="AlphaFoldDB" id="A0A2W5SM42"/>
<feature type="region of interest" description="Disordered" evidence="8">
    <location>
        <begin position="464"/>
        <end position="488"/>
    </location>
</feature>
<evidence type="ECO:0000256" key="9">
    <source>
        <dbReference type="SAM" id="Phobius"/>
    </source>
</evidence>
<keyword evidence="4 9" id="KW-0812">Transmembrane</keyword>
<feature type="transmembrane region" description="Helical" evidence="9">
    <location>
        <begin position="878"/>
        <end position="901"/>
    </location>
</feature>
<evidence type="ECO:0000313" key="10">
    <source>
        <dbReference type="EMBL" id="PZR03992.1"/>
    </source>
</evidence>